<dbReference type="CDD" id="cd07984">
    <property type="entry name" value="LPLAT_LABLAT-like"/>
    <property type="match status" value="1"/>
</dbReference>
<evidence type="ECO:0000256" key="6">
    <source>
        <dbReference type="ARBA" id="ARBA00023315"/>
    </source>
</evidence>
<dbReference type="OrthoDB" id="9803456at2"/>
<evidence type="ECO:0000313" key="8">
    <source>
        <dbReference type="Proteomes" id="UP000256650"/>
    </source>
</evidence>
<keyword evidence="3" id="KW-0997">Cell inner membrane</keyword>
<evidence type="ECO:0000256" key="2">
    <source>
        <dbReference type="ARBA" id="ARBA00022475"/>
    </source>
</evidence>
<keyword evidence="8" id="KW-1185">Reference proteome</keyword>
<dbReference type="PANTHER" id="PTHR30606">
    <property type="entry name" value="LIPID A BIOSYNTHESIS LAUROYL ACYLTRANSFERASE"/>
    <property type="match status" value="1"/>
</dbReference>
<dbReference type="InterPro" id="IPR004960">
    <property type="entry name" value="LipA_acyltrans"/>
</dbReference>
<name>A0A3D8ID57_9HELI</name>
<keyword evidence="4 7" id="KW-0808">Transferase</keyword>
<dbReference type="PANTHER" id="PTHR30606:SF9">
    <property type="entry name" value="LIPID A BIOSYNTHESIS LAUROYLTRANSFERASE"/>
    <property type="match status" value="1"/>
</dbReference>
<keyword evidence="5" id="KW-0472">Membrane</keyword>
<dbReference type="Proteomes" id="UP000256650">
    <property type="component" value="Unassembled WGS sequence"/>
</dbReference>
<dbReference type="GeneID" id="82535719"/>
<protein>
    <submittedName>
        <fullName evidence="7">Lipid A biosynthesis acyltransferase</fullName>
    </submittedName>
</protein>
<dbReference type="EMBL" id="NXLS01000004">
    <property type="protein sequence ID" value="RDU63048.1"/>
    <property type="molecule type" value="Genomic_DNA"/>
</dbReference>
<proteinExistence type="predicted"/>
<keyword evidence="6 7" id="KW-0012">Acyltransferase</keyword>
<comment type="caution">
    <text evidence="7">The sequence shown here is derived from an EMBL/GenBank/DDBJ whole genome shotgun (WGS) entry which is preliminary data.</text>
</comment>
<evidence type="ECO:0000256" key="4">
    <source>
        <dbReference type="ARBA" id="ARBA00022679"/>
    </source>
</evidence>
<dbReference type="GO" id="GO:0009247">
    <property type="term" value="P:glycolipid biosynthetic process"/>
    <property type="evidence" value="ECO:0007669"/>
    <property type="project" value="UniProtKB-ARBA"/>
</dbReference>
<dbReference type="RefSeq" id="WP_115551582.1">
    <property type="nucleotide sequence ID" value="NZ_CAOOSM010000005.1"/>
</dbReference>
<comment type="subcellular location">
    <subcellularLocation>
        <location evidence="1">Cell inner membrane</location>
    </subcellularLocation>
</comment>
<dbReference type="Pfam" id="PF03279">
    <property type="entry name" value="Lip_A_acyltrans"/>
    <property type="match status" value="1"/>
</dbReference>
<dbReference type="AlphaFoldDB" id="A0A3D8ID57"/>
<dbReference type="NCBIfam" id="NF006270">
    <property type="entry name" value="PRK08419.1"/>
    <property type="match status" value="1"/>
</dbReference>
<sequence length="312" mass="36664">MKIFQSFKEFLFLFFLQGLGYFFLYLPHFLRFSLAKGIAFFLYLLDSRRKFDLLANLDFAYNHSLTNAQKHEILKCNYLNLVYNSISFFMLSVSTKERILQTTRFENGEIIESLLRNGEKIIFVTAHYGNWEYTTPAFTCHFNHPITAVARMTPNTWVNRYLLETRSKFHITILNKQGAMLGLVKALNKTKVIGAVTDQNTAKSDGLLVKFFDKNVRHTPIASLLSLKYHAKIVHAFASYSQDYRQILIKVLPPIEFQETGDLQADIQNLTQIQSDILEQTIRENPKEWLWFHKKFKNQYEHIYENSHHQTK</sequence>
<evidence type="ECO:0000256" key="3">
    <source>
        <dbReference type="ARBA" id="ARBA00022519"/>
    </source>
</evidence>
<evidence type="ECO:0000256" key="5">
    <source>
        <dbReference type="ARBA" id="ARBA00023136"/>
    </source>
</evidence>
<reference evidence="7 8" key="1">
    <citation type="submission" date="2018-04" db="EMBL/GenBank/DDBJ databases">
        <title>Novel Campyloabacter and Helicobacter Species and Strains.</title>
        <authorList>
            <person name="Mannion A.J."/>
            <person name="Shen Z."/>
            <person name="Fox J.G."/>
        </authorList>
    </citation>
    <scope>NUCLEOTIDE SEQUENCE [LARGE SCALE GENOMIC DNA]</scope>
    <source>
        <strain evidence="7 8">MIT 99-5101</strain>
    </source>
</reference>
<dbReference type="GO" id="GO:0005886">
    <property type="term" value="C:plasma membrane"/>
    <property type="evidence" value="ECO:0007669"/>
    <property type="project" value="UniProtKB-SubCell"/>
</dbReference>
<organism evidence="7 8">
    <name type="scientific">Helicobacter ganmani</name>
    <dbReference type="NCBI Taxonomy" id="60246"/>
    <lineage>
        <taxon>Bacteria</taxon>
        <taxon>Pseudomonadati</taxon>
        <taxon>Campylobacterota</taxon>
        <taxon>Epsilonproteobacteria</taxon>
        <taxon>Campylobacterales</taxon>
        <taxon>Helicobacteraceae</taxon>
        <taxon>Helicobacter</taxon>
    </lineage>
</organism>
<keyword evidence="2" id="KW-1003">Cell membrane</keyword>
<accession>A0A3D8ID57</accession>
<gene>
    <name evidence="7" type="ORF">CQA43_05380</name>
</gene>
<evidence type="ECO:0000313" key="7">
    <source>
        <dbReference type="EMBL" id="RDU63048.1"/>
    </source>
</evidence>
<dbReference type="GO" id="GO:0016746">
    <property type="term" value="F:acyltransferase activity"/>
    <property type="evidence" value="ECO:0007669"/>
    <property type="project" value="UniProtKB-KW"/>
</dbReference>
<evidence type="ECO:0000256" key="1">
    <source>
        <dbReference type="ARBA" id="ARBA00004533"/>
    </source>
</evidence>